<comment type="caution">
    <text evidence="7">The sequence shown here is derived from an EMBL/GenBank/DDBJ whole genome shotgun (WGS) entry which is preliminary data.</text>
</comment>
<proteinExistence type="inferred from homology"/>
<dbReference type="GO" id="GO:0006401">
    <property type="term" value="P:RNA catabolic process"/>
    <property type="evidence" value="ECO:0007669"/>
    <property type="project" value="InterPro"/>
</dbReference>
<evidence type="ECO:0000313" key="7">
    <source>
        <dbReference type="EMBL" id="KKM01792.1"/>
    </source>
</evidence>
<sequence length="86" mass="10438">MKLTFSTHAWQEYLYWQGHDKKILKRINLLIKDIQRSPHEGLGKPEPLKHGLSGYWSRRINDEHRIVYKYQDDTLLIAQLRYHYST</sequence>
<organism evidence="7">
    <name type="scientific">marine sediment metagenome</name>
    <dbReference type="NCBI Taxonomy" id="412755"/>
    <lineage>
        <taxon>unclassified sequences</taxon>
        <taxon>metagenomes</taxon>
        <taxon>ecological metagenomes</taxon>
    </lineage>
</organism>
<dbReference type="AlphaFoldDB" id="A0A0F9HF74"/>
<dbReference type="InterPro" id="IPR009614">
    <property type="entry name" value="YoeB_toxin"/>
</dbReference>
<evidence type="ECO:0000256" key="3">
    <source>
        <dbReference type="ARBA" id="ARBA00022722"/>
    </source>
</evidence>
<dbReference type="Gene3D" id="3.30.2310.20">
    <property type="entry name" value="RelE-like"/>
    <property type="match status" value="1"/>
</dbReference>
<dbReference type="InterPro" id="IPR035093">
    <property type="entry name" value="RelE/ParE_toxin_dom_sf"/>
</dbReference>
<evidence type="ECO:0000256" key="2">
    <source>
        <dbReference type="ARBA" id="ARBA00022649"/>
    </source>
</evidence>
<dbReference type="GO" id="GO:0004519">
    <property type="term" value="F:endonuclease activity"/>
    <property type="evidence" value="ECO:0007669"/>
    <property type="project" value="UniProtKB-KW"/>
</dbReference>
<dbReference type="EMBL" id="LAZR01017100">
    <property type="protein sequence ID" value="KKM01792.1"/>
    <property type="molecule type" value="Genomic_DNA"/>
</dbReference>
<name>A0A0F9HF74_9ZZZZ</name>
<dbReference type="NCBIfam" id="TIGR02116">
    <property type="entry name" value="toxin_Txe_YoeB"/>
    <property type="match status" value="1"/>
</dbReference>
<protein>
    <recommendedName>
        <fullName evidence="6">Putative mRNA interferase YoeB</fullName>
    </recommendedName>
</protein>
<evidence type="ECO:0000256" key="4">
    <source>
        <dbReference type="ARBA" id="ARBA00022759"/>
    </source>
</evidence>
<evidence type="ECO:0000256" key="5">
    <source>
        <dbReference type="ARBA" id="ARBA00022801"/>
    </source>
</evidence>
<gene>
    <name evidence="7" type="ORF">LCGC14_1790850</name>
</gene>
<reference evidence="7" key="1">
    <citation type="journal article" date="2015" name="Nature">
        <title>Complex archaea that bridge the gap between prokaryotes and eukaryotes.</title>
        <authorList>
            <person name="Spang A."/>
            <person name="Saw J.H."/>
            <person name="Jorgensen S.L."/>
            <person name="Zaremba-Niedzwiedzka K."/>
            <person name="Martijn J."/>
            <person name="Lind A.E."/>
            <person name="van Eijk R."/>
            <person name="Schleper C."/>
            <person name="Guy L."/>
            <person name="Ettema T.J."/>
        </authorList>
    </citation>
    <scope>NUCLEOTIDE SEQUENCE</scope>
</reference>
<keyword evidence="5" id="KW-0378">Hydrolase</keyword>
<keyword evidence="2" id="KW-1277">Toxin-antitoxin system</keyword>
<comment type="similarity">
    <text evidence="1">Belongs to the YoeB family.</text>
</comment>
<dbReference type="PANTHER" id="PTHR38039">
    <property type="entry name" value="TOXIN YOEB"/>
    <property type="match status" value="1"/>
</dbReference>
<dbReference type="Pfam" id="PF06769">
    <property type="entry name" value="YoeB_toxin"/>
    <property type="match status" value="1"/>
</dbReference>
<dbReference type="PANTHER" id="PTHR38039:SF1">
    <property type="entry name" value="TOXIN YOEB"/>
    <property type="match status" value="1"/>
</dbReference>
<evidence type="ECO:0000256" key="1">
    <source>
        <dbReference type="ARBA" id="ARBA00008172"/>
    </source>
</evidence>
<accession>A0A0F9HF74</accession>
<keyword evidence="4" id="KW-0255">Endonuclease</keyword>
<evidence type="ECO:0000256" key="6">
    <source>
        <dbReference type="ARBA" id="ARBA00030388"/>
    </source>
</evidence>
<keyword evidence="3" id="KW-0540">Nuclease</keyword>
<dbReference type="GO" id="GO:0016787">
    <property type="term" value="F:hydrolase activity"/>
    <property type="evidence" value="ECO:0007669"/>
    <property type="project" value="UniProtKB-KW"/>
</dbReference>
<dbReference type="SUPFAM" id="SSF143011">
    <property type="entry name" value="RelE-like"/>
    <property type="match status" value="1"/>
</dbReference>